<evidence type="ECO:0000313" key="1">
    <source>
        <dbReference type="EMBL" id="ASO20688.1"/>
    </source>
</evidence>
<dbReference type="RefSeq" id="WP_093941976.1">
    <property type="nucleotide sequence ID" value="NZ_CP022521.1"/>
</dbReference>
<name>A0A221W4C0_9PSEU</name>
<dbReference type="AlphaFoldDB" id="A0A221W4C0"/>
<protein>
    <submittedName>
        <fullName evidence="1">Uncharacterized protein</fullName>
    </submittedName>
</protein>
<dbReference type="EMBL" id="CP022521">
    <property type="protein sequence ID" value="ASO20688.1"/>
    <property type="molecule type" value="Genomic_DNA"/>
</dbReference>
<dbReference type="KEGG" id="ahg:AHOG_15310"/>
<accession>A0A221W4C0</accession>
<proteinExistence type="predicted"/>
<gene>
    <name evidence="1" type="ORF">AHOG_15310</name>
</gene>
<reference evidence="1 2" key="1">
    <citation type="submission" date="2017-07" db="EMBL/GenBank/DDBJ databases">
        <title>Complete genome sequence of Actinoalloteichus hoggarensis DSM 45943, type strain of Actinoalloteichus hoggarensis.</title>
        <authorList>
            <person name="Ruckert C."/>
            <person name="Nouioui I."/>
            <person name="Willmese J."/>
            <person name="van Wezel G."/>
            <person name="Klenk H.-P."/>
            <person name="Kalinowski J."/>
            <person name="Zotchev S.B."/>
        </authorList>
    </citation>
    <scope>NUCLEOTIDE SEQUENCE [LARGE SCALE GENOMIC DNA]</scope>
    <source>
        <strain evidence="1 2">DSM 45943</strain>
    </source>
</reference>
<sequence length="274" mass="30849">MTKSDVHGAGRLDPLSVVVIGNSAVYQQAPARRRREEGVYAEEMRTLLRARGIDAALHMEGGWFDLITTPSRRYEPLIRNHFPDVVIIHYGAAEAGPYLMPFGLLRHLTRRSSPIGRAGELYRRVVVANAWRVARWYRQAMSAVVGDRTWQMRPTIFAAHLTNVVTQIRRDRRPLVLVVDITPAGDALEHFLPGIKKRHETYRTTIAEAVRRLDDSDVRVVPIVDLLAPLGWEDAVPDGLHYSAKSHAILGQWLADTVVEWLTAEAAARSRATE</sequence>
<dbReference type="SUPFAM" id="SSF52266">
    <property type="entry name" value="SGNH hydrolase"/>
    <property type="match status" value="1"/>
</dbReference>
<evidence type="ECO:0000313" key="2">
    <source>
        <dbReference type="Proteomes" id="UP000204221"/>
    </source>
</evidence>
<dbReference type="Proteomes" id="UP000204221">
    <property type="component" value="Chromosome"/>
</dbReference>
<dbReference type="Gene3D" id="3.40.50.1110">
    <property type="entry name" value="SGNH hydrolase"/>
    <property type="match status" value="1"/>
</dbReference>
<dbReference type="InterPro" id="IPR036514">
    <property type="entry name" value="SGNH_hydro_sf"/>
</dbReference>
<organism evidence="1 2">
    <name type="scientific">Actinoalloteichus hoggarensis</name>
    <dbReference type="NCBI Taxonomy" id="1470176"/>
    <lineage>
        <taxon>Bacteria</taxon>
        <taxon>Bacillati</taxon>
        <taxon>Actinomycetota</taxon>
        <taxon>Actinomycetes</taxon>
        <taxon>Pseudonocardiales</taxon>
        <taxon>Pseudonocardiaceae</taxon>
        <taxon>Actinoalloteichus</taxon>
    </lineage>
</organism>
<keyword evidence="2" id="KW-1185">Reference proteome</keyword>
<dbReference type="OrthoDB" id="4369943at2"/>